<organism evidence="1 2">
    <name type="scientific">Oryza rufipogon</name>
    <name type="common">Brownbeard rice</name>
    <name type="synonym">Asian wild rice</name>
    <dbReference type="NCBI Taxonomy" id="4529"/>
    <lineage>
        <taxon>Eukaryota</taxon>
        <taxon>Viridiplantae</taxon>
        <taxon>Streptophyta</taxon>
        <taxon>Embryophyta</taxon>
        <taxon>Tracheophyta</taxon>
        <taxon>Spermatophyta</taxon>
        <taxon>Magnoliopsida</taxon>
        <taxon>Liliopsida</taxon>
        <taxon>Poales</taxon>
        <taxon>Poaceae</taxon>
        <taxon>BOP clade</taxon>
        <taxon>Oryzoideae</taxon>
        <taxon>Oryzeae</taxon>
        <taxon>Oryzinae</taxon>
        <taxon>Oryza</taxon>
    </lineage>
</organism>
<sequence>MPIRTSRRHSPPVLPLMSRRLAVSQQAGSFSNVLRHCGRCYLKLFKACIRSIISQLEKDKVTAETYILWFISSDSMSWMRKLRKLDMCLQLEEDHS</sequence>
<evidence type="ECO:0000313" key="1">
    <source>
        <dbReference type="EnsemblPlants" id="ORUFI06G15220.1"/>
    </source>
</evidence>
<dbReference type="Proteomes" id="UP000008022">
    <property type="component" value="Unassembled WGS sequence"/>
</dbReference>
<reference evidence="2" key="1">
    <citation type="submission" date="2013-06" db="EMBL/GenBank/DDBJ databases">
        <authorList>
            <person name="Zhao Q."/>
        </authorList>
    </citation>
    <scope>NUCLEOTIDE SEQUENCE</scope>
    <source>
        <strain evidence="2">cv. W1943</strain>
    </source>
</reference>
<dbReference type="EnsemblPlants" id="ORUFI06G15220.1">
    <property type="protein sequence ID" value="ORUFI06G15220.1"/>
    <property type="gene ID" value="ORUFI06G15220"/>
</dbReference>
<proteinExistence type="predicted"/>
<keyword evidence="2" id="KW-1185">Reference proteome</keyword>
<name>A0A0E0PXN7_ORYRU</name>
<dbReference type="HOGENOM" id="CLU_2363427_0_0_1"/>
<dbReference type="Gramene" id="ORUFI06G15220.1">
    <property type="protein sequence ID" value="ORUFI06G15220.1"/>
    <property type="gene ID" value="ORUFI06G15220"/>
</dbReference>
<evidence type="ECO:0000313" key="2">
    <source>
        <dbReference type="Proteomes" id="UP000008022"/>
    </source>
</evidence>
<accession>A0A0E0PXN7</accession>
<reference evidence="1" key="2">
    <citation type="submission" date="2015-06" db="UniProtKB">
        <authorList>
            <consortium name="EnsemblPlants"/>
        </authorList>
    </citation>
    <scope>IDENTIFICATION</scope>
</reference>
<dbReference type="AlphaFoldDB" id="A0A0E0PXN7"/>
<protein>
    <submittedName>
        <fullName evidence="1">Uncharacterized protein</fullName>
    </submittedName>
</protein>